<feature type="region of interest" description="Disordered" evidence="1">
    <location>
        <begin position="416"/>
        <end position="435"/>
    </location>
</feature>
<sequence>MTAPVEKRTLDSDVTEVQGRYSAGSTLAVPAPALDVPAVVTRQVLRKGETVQSGSVLAEVSGRPVIGLATPFRLYRDLAPGDEGPDVAALQDALRALDLYQGRSDGAYGAGTAGAVKALYSNRGYSVPVDDELVEAVEQAETMLEETLAARPPVVSSTQDDALSDEGQSGAGVSADESMGPDAVDRSAVAAVENSIAEARAELDEARFDALTPFRVAEIVRLPDVAVKVVSAAQVGAELGGGGVTGGESESDDGAASTVEPVGGGDLGTLRVGRPSLVLRVPMASKDGFPAGGEVEVRAITDQSTVVRGVVRQVSEFRQPDAGTPGGLPGYDVTVVFEGTPEFTDGDTLVASGLEAVAPKADGLSVPVVALREDPDGAYVTVVGRGKVAVTVKATGDGYAVVEAEGLSVGDRVVVSGGADTTGAEGGQPVTGSGS</sequence>
<comment type="caution">
    <text evidence="3">The sequence shown here is derived from an EMBL/GenBank/DDBJ whole genome shotgun (WGS) entry which is preliminary data.</text>
</comment>
<dbReference type="Pfam" id="PF01471">
    <property type="entry name" value="PG_binding_1"/>
    <property type="match status" value="1"/>
</dbReference>
<protein>
    <recommendedName>
        <fullName evidence="2">Peptidoglycan binding-like domain-containing protein</fullName>
    </recommendedName>
</protein>
<feature type="region of interest" description="Disordered" evidence="1">
    <location>
        <begin position="240"/>
        <end position="268"/>
    </location>
</feature>
<organism evidence="3 4">
    <name type="scientific">Promicromonospora umidemergens</name>
    <dbReference type="NCBI Taxonomy" id="629679"/>
    <lineage>
        <taxon>Bacteria</taxon>
        <taxon>Bacillati</taxon>
        <taxon>Actinomycetota</taxon>
        <taxon>Actinomycetes</taxon>
        <taxon>Micrococcales</taxon>
        <taxon>Promicromonosporaceae</taxon>
        <taxon>Promicromonospora</taxon>
    </lineage>
</organism>
<evidence type="ECO:0000313" key="3">
    <source>
        <dbReference type="EMBL" id="GAA4709145.1"/>
    </source>
</evidence>
<name>A0ABP8XJ93_9MICO</name>
<dbReference type="EMBL" id="BAABHM010000016">
    <property type="protein sequence ID" value="GAA4709145.1"/>
    <property type="molecule type" value="Genomic_DNA"/>
</dbReference>
<dbReference type="InterPro" id="IPR036365">
    <property type="entry name" value="PGBD-like_sf"/>
</dbReference>
<gene>
    <name evidence="3" type="ORF">GCM10023198_34900</name>
</gene>
<dbReference type="InterPro" id="IPR036366">
    <property type="entry name" value="PGBDSf"/>
</dbReference>
<dbReference type="Gene3D" id="2.40.420.20">
    <property type="match status" value="1"/>
</dbReference>
<dbReference type="Gene3D" id="1.10.101.10">
    <property type="entry name" value="PGBD-like superfamily/PGBD"/>
    <property type="match status" value="1"/>
</dbReference>
<dbReference type="SUPFAM" id="SSF47090">
    <property type="entry name" value="PGBD-like"/>
    <property type="match status" value="1"/>
</dbReference>
<evidence type="ECO:0000259" key="2">
    <source>
        <dbReference type="Pfam" id="PF01471"/>
    </source>
</evidence>
<feature type="domain" description="Peptidoglycan binding-like" evidence="2">
    <location>
        <begin position="84"/>
        <end position="118"/>
    </location>
</feature>
<reference evidence="4" key="1">
    <citation type="journal article" date="2019" name="Int. J. Syst. Evol. Microbiol.">
        <title>The Global Catalogue of Microorganisms (GCM) 10K type strain sequencing project: providing services to taxonomists for standard genome sequencing and annotation.</title>
        <authorList>
            <consortium name="The Broad Institute Genomics Platform"/>
            <consortium name="The Broad Institute Genome Sequencing Center for Infectious Disease"/>
            <person name="Wu L."/>
            <person name="Ma J."/>
        </authorList>
    </citation>
    <scope>NUCLEOTIDE SEQUENCE [LARGE SCALE GENOMIC DNA]</scope>
    <source>
        <strain evidence="4">JCM 17975</strain>
    </source>
</reference>
<evidence type="ECO:0000256" key="1">
    <source>
        <dbReference type="SAM" id="MobiDB-lite"/>
    </source>
</evidence>
<dbReference type="InterPro" id="IPR002477">
    <property type="entry name" value="Peptidoglycan-bd-like"/>
</dbReference>
<evidence type="ECO:0000313" key="4">
    <source>
        <dbReference type="Proteomes" id="UP001500843"/>
    </source>
</evidence>
<accession>A0ABP8XJ93</accession>
<proteinExistence type="predicted"/>
<keyword evidence="4" id="KW-1185">Reference proteome</keyword>
<feature type="region of interest" description="Disordered" evidence="1">
    <location>
        <begin position="151"/>
        <end position="182"/>
    </location>
</feature>
<dbReference type="Proteomes" id="UP001500843">
    <property type="component" value="Unassembled WGS sequence"/>
</dbReference>